<comment type="similarity">
    <text evidence="2">Belongs to the bacterial solute-binding protein 5 family.</text>
</comment>
<organism evidence="7 8">
    <name type="scientific">Celerinatantimonas yamalensis</name>
    <dbReference type="NCBI Taxonomy" id="559956"/>
    <lineage>
        <taxon>Bacteria</taxon>
        <taxon>Pseudomonadati</taxon>
        <taxon>Pseudomonadota</taxon>
        <taxon>Gammaproteobacteria</taxon>
        <taxon>Celerinatantimonadaceae</taxon>
        <taxon>Celerinatantimonas</taxon>
    </lineage>
</organism>
<dbReference type="SUPFAM" id="SSF53850">
    <property type="entry name" value="Periplasmic binding protein-like II"/>
    <property type="match status" value="1"/>
</dbReference>
<dbReference type="Gene3D" id="3.10.105.10">
    <property type="entry name" value="Dipeptide-binding Protein, Domain 3"/>
    <property type="match status" value="1"/>
</dbReference>
<protein>
    <submittedName>
        <fullName evidence="7">ABC transporter substrate-binding protein</fullName>
    </submittedName>
</protein>
<accession>A0ABW9G415</accession>
<dbReference type="PANTHER" id="PTHR30290:SF10">
    <property type="entry name" value="PERIPLASMIC OLIGOPEPTIDE-BINDING PROTEIN-RELATED"/>
    <property type="match status" value="1"/>
</dbReference>
<name>A0ABW9G415_9GAMM</name>
<evidence type="ECO:0000256" key="2">
    <source>
        <dbReference type="ARBA" id="ARBA00005695"/>
    </source>
</evidence>
<sequence>MKLLKLLPLAALVASSCALANTPKVLKILGDSAPRTLDPVQSGTMYANEIVTAVYDTLYQYKYLKTPFQLEPDLATGMPTVSKDGLTYTIKIKKGVHFINDPAFADGKGREVTAQDFVYSLERNFDPKNRSQGSWLWAGKIVGLDQWGKDGADYSKPIAGLKALDRYTIQIKLIKPYPQLMYTLAMGFSAVVPKEAVKKYGREFAIHPVGSGPFEMVSTNTTKTVLVRNPNYRHEVFNLKQEGYDPKIEGKAGLAELEGKTLPIVDRVEVNWIQESSAAWNSFTKGNEVVNASLQNDQIDQVLASKSPVTLKPAYAKKYNYRVTTEAGLVYNLFNFDNDYFGHSKNPKTDAQNKALRCAIIKSFNWPQRISRFYLGLGHAYPGFIVPGTDGFDPKMDKSSVTQDIAGAKKLLKEYGWNKHSLPVLTYPAMASVKDRQFYEQFRGNLIKIGYPKNKIKLKTYATFGDFNRDVKNSKTMLVPMGWGLDYPDAQNTLQLFYGPNRSPGANSANYNNPKYNALYEKAADMQPSPERTAIYKQLNNILVNDCVGIGSFSRTHIYLWHKNVIMWPQTDFLGNYFKYVDVKK</sequence>
<comment type="subcellular location">
    <subcellularLocation>
        <location evidence="1">Cell envelope</location>
    </subcellularLocation>
</comment>
<feature type="domain" description="Solute-binding protein family 5" evidence="6">
    <location>
        <begin position="70"/>
        <end position="503"/>
    </location>
</feature>
<evidence type="ECO:0000256" key="4">
    <source>
        <dbReference type="ARBA" id="ARBA00022729"/>
    </source>
</evidence>
<keyword evidence="3" id="KW-0813">Transport</keyword>
<dbReference type="InterPro" id="IPR030678">
    <property type="entry name" value="Peptide/Ni-bd"/>
</dbReference>
<reference evidence="7 8" key="1">
    <citation type="journal article" date="2013" name="Int. J. Syst. Evol. Microbiol.">
        <title>Celerinatantimonas yamalensis sp. nov., a cold-adapted diazotrophic bacterium from a cold permafrost brine.</title>
        <authorList>
            <person name="Shcherbakova V."/>
            <person name="Chuvilskaya N."/>
            <person name="Rivkina E."/>
            <person name="Demidov N."/>
            <person name="Uchaeva V."/>
            <person name="Suetin S."/>
            <person name="Suzina N."/>
            <person name="Gilichinsky D."/>
        </authorList>
    </citation>
    <scope>NUCLEOTIDE SEQUENCE [LARGE SCALE GENOMIC DNA]</scope>
    <source>
        <strain evidence="7 8">C7</strain>
    </source>
</reference>
<comment type="caution">
    <text evidence="7">The sequence shown here is derived from an EMBL/GenBank/DDBJ whole genome shotgun (WGS) entry which is preliminary data.</text>
</comment>
<feature type="signal peptide" evidence="5">
    <location>
        <begin position="1"/>
        <end position="20"/>
    </location>
</feature>
<dbReference type="Proteomes" id="UP001629953">
    <property type="component" value="Unassembled WGS sequence"/>
</dbReference>
<evidence type="ECO:0000259" key="6">
    <source>
        <dbReference type="Pfam" id="PF00496"/>
    </source>
</evidence>
<evidence type="ECO:0000313" key="8">
    <source>
        <dbReference type="Proteomes" id="UP001629953"/>
    </source>
</evidence>
<evidence type="ECO:0000313" key="7">
    <source>
        <dbReference type="EMBL" id="MFM2484391.1"/>
    </source>
</evidence>
<feature type="chain" id="PRO_5045734991" evidence="5">
    <location>
        <begin position="21"/>
        <end position="585"/>
    </location>
</feature>
<dbReference type="PROSITE" id="PS51257">
    <property type="entry name" value="PROKAR_LIPOPROTEIN"/>
    <property type="match status" value="1"/>
</dbReference>
<keyword evidence="8" id="KW-1185">Reference proteome</keyword>
<proteinExistence type="inferred from homology"/>
<evidence type="ECO:0000256" key="1">
    <source>
        <dbReference type="ARBA" id="ARBA00004196"/>
    </source>
</evidence>
<dbReference type="InterPro" id="IPR000914">
    <property type="entry name" value="SBP_5_dom"/>
</dbReference>
<keyword evidence="4 5" id="KW-0732">Signal</keyword>
<dbReference type="Gene3D" id="3.40.190.10">
    <property type="entry name" value="Periplasmic binding protein-like II"/>
    <property type="match status" value="1"/>
</dbReference>
<evidence type="ECO:0000256" key="3">
    <source>
        <dbReference type="ARBA" id="ARBA00022448"/>
    </source>
</evidence>
<dbReference type="Pfam" id="PF00496">
    <property type="entry name" value="SBP_bac_5"/>
    <property type="match status" value="1"/>
</dbReference>
<evidence type="ECO:0000256" key="5">
    <source>
        <dbReference type="SAM" id="SignalP"/>
    </source>
</evidence>
<dbReference type="InterPro" id="IPR039424">
    <property type="entry name" value="SBP_5"/>
</dbReference>
<gene>
    <name evidence="7" type="ORF">ABUE30_04805</name>
</gene>
<dbReference type="EMBL" id="JBEQCT010000002">
    <property type="protein sequence ID" value="MFM2484391.1"/>
    <property type="molecule type" value="Genomic_DNA"/>
</dbReference>
<dbReference type="PIRSF" id="PIRSF002741">
    <property type="entry name" value="MppA"/>
    <property type="match status" value="1"/>
</dbReference>
<dbReference type="PANTHER" id="PTHR30290">
    <property type="entry name" value="PERIPLASMIC BINDING COMPONENT OF ABC TRANSPORTER"/>
    <property type="match status" value="1"/>
</dbReference>
<dbReference type="RefSeq" id="WP_408622572.1">
    <property type="nucleotide sequence ID" value="NZ_JBEQCT010000002.1"/>
</dbReference>